<dbReference type="Pfam" id="PF03704">
    <property type="entry name" value="BTAD"/>
    <property type="match status" value="1"/>
</dbReference>
<feature type="region of interest" description="Disordered" evidence="4">
    <location>
        <begin position="948"/>
        <end position="973"/>
    </location>
</feature>
<dbReference type="PANTHER" id="PTHR47691:SF3">
    <property type="entry name" value="HTH-TYPE TRANSCRIPTIONAL REGULATOR RV0890C-RELATED"/>
    <property type="match status" value="1"/>
</dbReference>
<dbReference type="InterPro" id="IPR019734">
    <property type="entry name" value="TPR_rpt"/>
</dbReference>
<evidence type="ECO:0000313" key="6">
    <source>
        <dbReference type="EMBL" id="RLK60512.1"/>
    </source>
</evidence>
<dbReference type="PANTHER" id="PTHR47691">
    <property type="entry name" value="REGULATOR-RELATED"/>
    <property type="match status" value="1"/>
</dbReference>
<dbReference type="SMART" id="SM01043">
    <property type="entry name" value="BTAD"/>
    <property type="match status" value="1"/>
</dbReference>
<evidence type="ECO:0000259" key="5">
    <source>
        <dbReference type="PROSITE" id="PS51755"/>
    </source>
</evidence>
<dbReference type="InterPro" id="IPR011990">
    <property type="entry name" value="TPR-like_helical_dom_sf"/>
</dbReference>
<feature type="DNA-binding region" description="OmpR/PhoB-type" evidence="3">
    <location>
        <begin position="1"/>
        <end position="91"/>
    </location>
</feature>
<dbReference type="InterPro" id="IPR001867">
    <property type="entry name" value="OmpR/PhoB-type_DNA-bd"/>
</dbReference>
<accession>A0A421B7P3</accession>
<dbReference type="AlphaFoldDB" id="A0A421B7P3"/>
<evidence type="ECO:0000256" key="4">
    <source>
        <dbReference type="SAM" id="MobiDB-lite"/>
    </source>
</evidence>
<proteinExistence type="inferred from homology"/>
<dbReference type="GO" id="GO:0003677">
    <property type="term" value="F:DNA binding"/>
    <property type="evidence" value="ECO:0007669"/>
    <property type="project" value="UniProtKB-UniRule"/>
</dbReference>
<dbReference type="InterPro" id="IPR036388">
    <property type="entry name" value="WH-like_DNA-bd_sf"/>
</dbReference>
<evidence type="ECO:0000256" key="3">
    <source>
        <dbReference type="PROSITE-ProRule" id="PRU01091"/>
    </source>
</evidence>
<evidence type="ECO:0000256" key="1">
    <source>
        <dbReference type="ARBA" id="ARBA00005820"/>
    </source>
</evidence>
<dbReference type="Gene3D" id="3.40.50.300">
    <property type="entry name" value="P-loop containing nucleotide triphosphate hydrolases"/>
    <property type="match status" value="1"/>
</dbReference>
<dbReference type="SUPFAM" id="SSF46894">
    <property type="entry name" value="C-terminal effector domain of the bipartite response regulators"/>
    <property type="match status" value="1"/>
</dbReference>
<evidence type="ECO:0000256" key="2">
    <source>
        <dbReference type="ARBA" id="ARBA00023125"/>
    </source>
</evidence>
<protein>
    <submittedName>
        <fullName evidence="6">DNA-binding SARP family transcriptional activator</fullName>
    </submittedName>
</protein>
<dbReference type="SMART" id="SM00028">
    <property type="entry name" value="TPR"/>
    <property type="match status" value="5"/>
</dbReference>
<dbReference type="PROSITE" id="PS51755">
    <property type="entry name" value="OMPR_PHOB"/>
    <property type="match status" value="1"/>
</dbReference>
<keyword evidence="2 3" id="KW-0238">DNA-binding</keyword>
<dbReference type="PRINTS" id="PR00364">
    <property type="entry name" value="DISEASERSIST"/>
</dbReference>
<dbReference type="SUPFAM" id="SSF48452">
    <property type="entry name" value="TPR-like"/>
    <property type="match status" value="2"/>
</dbReference>
<keyword evidence="7" id="KW-1185">Reference proteome</keyword>
<dbReference type="EMBL" id="RCDD01000001">
    <property type="protein sequence ID" value="RLK60512.1"/>
    <property type="molecule type" value="Genomic_DNA"/>
</dbReference>
<name>A0A421B7P3_9PSEU</name>
<dbReference type="InterPro" id="IPR005158">
    <property type="entry name" value="BTAD"/>
</dbReference>
<dbReference type="InterPro" id="IPR027417">
    <property type="entry name" value="P-loop_NTPase"/>
</dbReference>
<comment type="similarity">
    <text evidence="1">Belongs to the AfsR/DnrI/RedD regulatory family.</text>
</comment>
<dbReference type="SUPFAM" id="SSF52540">
    <property type="entry name" value="P-loop containing nucleoside triphosphate hydrolases"/>
    <property type="match status" value="1"/>
</dbReference>
<dbReference type="Proteomes" id="UP000282454">
    <property type="component" value="Unassembled WGS sequence"/>
</dbReference>
<comment type="caution">
    <text evidence="6">The sequence shown here is derived from an EMBL/GenBank/DDBJ whole genome shotgun (WGS) entry which is preliminary data.</text>
</comment>
<dbReference type="GO" id="GO:0000160">
    <property type="term" value="P:phosphorelay signal transduction system"/>
    <property type="evidence" value="ECO:0007669"/>
    <property type="project" value="InterPro"/>
</dbReference>
<dbReference type="Pfam" id="PF13374">
    <property type="entry name" value="TPR_10"/>
    <property type="match status" value="1"/>
</dbReference>
<feature type="domain" description="OmpR/PhoB-type" evidence="5">
    <location>
        <begin position="1"/>
        <end position="91"/>
    </location>
</feature>
<organism evidence="6 7">
    <name type="scientific">Actinokineospora cianjurensis</name>
    <dbReference type="NCBI Taxonomy" id="585224"/>
    <lineage>
        <taxon>Bacteria</taxon>
        <taxon>Bacillati</taxon>
        <taxon>Actinomycetota</taxon>
        <taxon>Actinomycetes</taxon>
        <taxon>Pseudonocardiales</taxon>
        <taxon>Pseudonocardiaceae</taxon>
        <taxon>Actinokineospora</taxon>
    </lineage>
</organism>
<sequence length="973" mass="106252">MDIRILGPIRLHGRVWTATHLKPRSLVALLLINANRQVSRDRMIEYLWDDDCPAEARQTLAIYISRAKRAFERAIAGARILSTRTGYSLEIDADRVDYHRFRALVAESETTDDQAEVAQLLENAVALWEGGHPLGESKTSYAKVVRDTLIGGELIPAYRALFDAKLAIGDHEYVLRESPGVREERPHDEHLAGQYMRALHAAGRTRDIPDFHRAFVQRYTAEHHREPESTLRKLHDDLVANGPQVVDAPTGLALADLPRDTPYFIGREDALRRLDEATARPDALVAIDGPSGIGKSTLIVHWARARYDRFPDGVLYKDLQGYSAAPLASDDVLADFLVRLGTPRAEVPLAAERGEMVQQLISRKRLIVVLDNVSDAEHARVLLAATRLCPVIISSRLPLTSLVRSENAYPISLHPLDDEQGRALLGTRLGARIAEDPEAAAKLAALTGGLPLALLIVGEYVAARPSVRLPDLVTQLREANRILDAGGAEDSSLRSALLCSVTCLAPAERRLFDLLGVHPLARFSRSAAAAINGTDLVSTTHAIDRLIGARLLSQEDPDRYRMHDLLHMLATERAAAHAEHDQAQRRMVDWYVLSANAARHQTTPDDNDVPELEVPTSVVPAHFPDGETALSWFLEERLNLMEVIRLAARTGMSAHVWRLSGAIYEPIRRLGFLPDAMAASRLGISAAEAAGDVEGQAGSINNLGRIFEILRDDTEATRQYERAHDLFVSIGHVYGQAACRHNIATLAMKGGRYGEADAHFRRSLALFERDEGKPWAIAKVHHRLGDMSIHLGNPDEAGVQYHLALGLAKHIGDTGGAATTVTALARLHLGTGQFATAVDYGTSALPMHEQVRNRAGTAATLLVLAEARLGLEGGGTVEAEAAASVYQDLHDQHGRADALEVLGRCHSSAGAHERAAAVWQECAELVASVDEARARRVSGWVRAAQARSAGVVPDPRASTHLDDTAEPTRPLPR</sequence>
<dbReference type="Gene3D" id="1.10.10.10">
    <property type="entry name" value="Winged helix-like DNA-binding domain superfamily/Winged helix DNA-binding domain"/>
    <property type="match status" value="1"/>
</dbReference>
<reference evidence="6 7" key="1">
    <citation type="submission" date="2018-10" db="EMBL/GenBank/DDBJ databases">
        <title>Genomic Encyclopedia of Archaeal and Bacterial Type Strains, Phase II (KMG-II): from individual species to whole genera.</title>
        <authorList>
            <person name="Goeker M."/>
        </authorList>
    </citation>
    <scope>NUCLEOTIDE SEQUENCE [LARGE SCALE GENOMIC DNA]</scope>
    <source>
        <strain evidence="6 7">DSM 45657</strain>
    </source>
</reference>
<dbReference type="GO" id="GO:0006355">
    <property type="term" value="P:regulation of DNA-templated transcription"/>
    <property type="evidence" value="ECO:0007669"/>
    <property type="project" value="InterPro"/>
</dbReference>
<dbReference type="RefSeq" id="WP_170224093.1">
    <property type="nucleotide sequence ID" value="NZ_RCDD01000001.1"/>
</dbReference>
<dbReference type="SMART" id="SM00862">
    <property type="entry name" value="Trans_reg_C"/>
    <property type="match status" value="1"/>
</dbReference>
<gene>
    <name evidence="6" type="ORF">CLV68_1018</name>
</gene>
<dbReference type="GO" id="GO:0043531">
    <property type="term" value="F:ADP binding"/>
    <property type="evidence" value="ECO:0007669"/>
    <property type="project" value="InterPro"/>
</dbReference>
<dbReference type="Gene3D" id="1.25.40.10">
    <property type="entry name" value="Tetratricopeptide repeat domain"/>
    <property type="match status" value="2"/>
</dbReference>
<dbReference type="InterPro" id="IPR016032">
    <property type="entry name" value="Sig_transdc_resp-reg_C-effctor"/>
</dbReference>
<evidence type="ECO:0000313" key="7">
    <source>
        <dbReference type="Proteomes" id="UP000282454"/>
    </source>
</evidence>